<dbReference type="PhylomeDB" id="T1JKX9"/>
<evidence type="ECO:0000256" key="1">
    <source>
        <dbReference type="SAM" id="MobiDB-lite"/>
    </source>
</evidence>
<dbReference type="STRING" id="126957.T1JKX9"/>
<dbReference type="Proteomes" id="UP000014500">
    <property type="component" value="Unassembled WGS sequence"/>
</dbReference>
<dbReference type="PANTHER" id="PTHR28366:SF1">
    <property type="entry name" value="CHROMOSOME 1 OPEN READING FRAME 131"/>
    <property type="match status" value="1"/>
</dbReference>
<organism evidence="2 3">
    <name type="scientific">Strigamia maritima</name>
    <name type="common">European centipede</name>
    <name type="synonym">Geophilus maritimus</name>
    <dbReference type="NCBI Taxonomy" id="126957"/>
    <lineage>
        <taxon>Eukaryota</taxon>
        <taxon>Metazoa</taxon>
        <taxon>Ecdysozoa</taxon>
        <taxon>Arthropoda</taxon>
        <taxon>Myriapoda</taxon>
        <taxon>Chilopoda</taxon>
        <taxon>Pleurostigmophora</taxon>
        <taxon>Geophilomorpha</taxon>
        <taxon>Linotaeniidae</taxon>
        <taxon>Strigamia</taxon>
    </lineage>
</organism>
<dbReference type="InterPro" id="IPR052852">
    <property type="entry name" value="SSU_Processome_Comp"/>
</dbReference>
<name>T1JKX9_STRMM</name>
<dbReference type="Pfam" id="PF15375">
    <property type="entry name" value="FSAF1"/>
    <property type="match status" value="1"/>
</dbReference>
<dbReference type="HOGENOM" id="CLU_1275101_0_0_1"/>
<feature type="compositionally biased region" description="Basic residues" evidence="1">
    <location>
        <begin position="201"/>
        <end position="217"/>
    </location>
</feature>
<dbReference type="AlphaFoldDB" id="T1JKX9"/>
<evidence type="ECO:0000313" key="3">
    <source>
        <dbReference type="Proteomes" id="UP000014500"/>
    </source>
</evidence>
<protein>
    <submittedName>
        <fullName evidence="2">Uncharacterized protein</fullName>
    </submittedName>
</protein>
<accession>T1JKX9</accession>
<keyword evidence="3" id="KW-1185">Reference proteome</keyword>
<dbReference type="EnsemblMetazoa" id="SMAR014509-RA">
    <property type="protein sequence ID" value="SMAR014509-PA"/>
    <property type="gene ID" value="SMAR014509"/>
</dbReference>
<dbReference type="eggNOG" id="ENOG502SD44">
    <property type="taxonomic scope" value="Eukaryota"/>
</dbReference>
<sequence>KIFARRGHWISDTWKYLIWRSLNLFEWLYCFKIMNRHILELRQLIEDESLKTDIQVDENPCEKSTGQCDKTSNVEVVVFENRKKKVNKEKIATLEKSNESHQETKKINFHKTRFEVQKFGINGFAKADKEKAKIAFAIKLGAKPPKNEYINYKKLQEIKKKEKRQSEAVDDHHTLLTFRAKKRTSKINKNKVRGFDEAFGKVKKQTNRKSKFKHNKK</sequence>
<feature type="region of interest" description="Disordered" evidence="1">
    <location>
        <begin position="196"/>
        <end position="217"/>
    </location>
</feature>
<reference evidence="3" key="1">
    <citation type="submission" date="2011-05" db="EMBL/GenBank/DDBJ databases">
        <authorList>
            <person name="Richards S.R."/>
            <person name="Qu J."/>
            <person name="Jiang H."/>
            <person name="Jhangiani S.N."/>
            <person name="Agravi P."/>
            <person name="Goodspeed R."/>
            <person name="Gross S."/>
            <person name="Mandapat C."/>
            <person name="Jackson L."/>
            <person name="Mathew T."/>
            <person name="Pu L."/>
            <person name="Thornton R."/>
            <person name="Saada N."/>
            <person name="Wilczek-Boney K.B."/>
            <person name="Lee S."/>
            <person name="Kovar C."/>
            <person name="Wu Y."/>
            <person name="Scherer S.E."/>
            <person name="Worley K.C."/>
            <person name="Muzny D.M."/>
            <person name="Gibbs R."/>
        </authorList>
    </citation>
    <scope>NUCLEOTIDE SEQUENCE</scope>
    <source>
        <strain evidence="3">Brora</strain>
    </source>
</reference>
<reference evidence="2" key="2">
    <citation type="submission" date="2015-02" db="UniProtKB">
        <authorList>
            <consortium name="EnsemblMetazoa"/>
        </authorList>
    </citation>
    <scope>IDENTIFICATION</scope>
</reference>
<dbReference type="InterPro" id="IPR027973">
    <property type="entry name" value="FSAF1-like"/>
</dbReference>
<dbReference type="EMBL" id="JH431866">
    <property type="status" value="NOT_ANNOTATED_CDS"/>
    <property type="molecule type" value="Genomic_DNA"/>
</dbReference>
<proteinExistence type="predicted"/>
<dbReference type="PANTHER" id="PTHR28366">
    <property type="entry name" value="CHROMOSOME 1 OPEN READING FRAME 131"/>
    <property type="match status" value="1"/>
</dbReference>
<evidence type="ECO:0000313" key="2">
    <source>
        <dbReference type="EnsemblMetazoa" id="SMAR014509-PA"/>
    </source>
</evidence>